<proteinExistence type="predicted"/>
<dbReference type="AlphaFoldDB" id="A0AAV5T5I3"/>
<dbReference type="Proteomes" id="UP001432027">
    <property type="component" value="Unassembled WGS sequence"/>
</dbReference>
<comment type="caution">
    <text evidence="1">The sequence shown here is derived from an EMBL/GenBank/DDBJ whole genome shotgun (WGS) entry which is preliminary data.</text>
</comment>
<evidence type="ECO:0000313" key="2">
    <source>
        <dbReference type="Proteomes" id="UP001432027"/>
    </source>
</evidence>
<evidence type="ECO:0000313" key="1">
    <source>
        <dbReference type="EMBL" id="GMS90528.1"/>
    </source>
</evidence>
<sequence length="120" mass="13984">FMSFISMNLLVKCISVACKEHQYHSMLTYMSFANEESLSNFYEDCPIEINNEFTIEISRKNRKRTSCMTKSQFLKVKPTVDEFIALFGLSIWNDYTSSLSSELSEIASKNRTMIIEELHK</sequence>
<keyword evidence="2" id="KW-1185">Reference proteome</keyword>
<dbReference type="EMBL" id="BTSX01000003">
    <property type="protein sequence ID" value="GMS90528.1"/>
    <property type="molecule type" value="Genomic_DNA"/>
</dbReference>
<protein>
    <submittedName>
        <fullName evidence="1">Uncharacterized protein</fullName>
    </submittedName>
</protein>
<organism evidence="1 2">
    <name type="scientific">Pristionchus entomophagus</name>
    <dbReference type="NCBI Taxonomy" id="358040"/>
    <lineage>
        <taxon>Eukaryota</taxon>
        <taxon>Metazoa</taxon>
        <taxon>Ecdysozoa</taxon>
        <taxon>Nematoda</taxon>
        <taxon>Chromadorea</taxon>
        <taxon>Rhabditida</taxon>
        <taxon>Rhabditina</taxon>
        <taxon>Diplogasteromorpha</taxon>
        <taxon>Diplogasteroidea</taxon>
        <taxon>Neodiplogasteridae</taxon>
        <taxon>Pristionchus</taxon>
    </lineage>
</organism>
<accession>A0AAV5T5I3</accession>
<gene>
    <name evidence="1" type="ORF">PENTCL1PPCAC_12703</name>
</gene>
<dbReference type="PANTHER" id="PTHR46011:SF6">
    <property type="entry name" value="HIGH ZINC ACTIVATED NUCLEAR RECEPTOR PROTEIN"/>
    <property type="match status" value="1"/>
</dbReference>
<dbReference type="GO" id="GO:0005634">
    <property type="term" value="C:nucleus"/>
    <property type="evidence" value="ECO:0007669"/>
    <property type="project" value="TreeGrafter"/>
</dbReference>
<dbReference type="GO" id="GO:0003700">
    <property type="term" value="F:DNA-binding transcription factor activity"/>
    <property type="evidence" value="ECO:0007669"/>
    <property type="project" value="TreeGrafter"/>
</dbReference>
<name>A0AAV5T5I3_9BILA</name>
<feature type="non-terminal residue" evidence="1">
    <location>
        <position position="120"/>
    </location>
</feature>
<feature type="non-terminal residue" evidence="1">
    <location>
        <position position="1"/>
    </location>
</feature>
<dbReference type="PANTHER" id="PTHR46011">
    <property type="entry name" value="NUCLEAR HORMONE RECEPTOR FAMILY MEMBER NHR-86-RELATED"/>
    <property type="match status" value="1"/>
</dbReference>
<reference evidence="1" key="1">
    <citation type="submission" date="2023-10" db="EMBL/GenBank/DDBJ databases">
        <title>Genome assembly of Pristionchus species.</title>
        <authorList>
            <person name="Yoshida K."/>
            <person name="Sommer R.J."/>
        </authorList>
    </citation>
    <scope>NUCLEOTIDE SEQUENCE</scope>
    <source>
        <strain evidence="1">RS0144</strain>
    </source>
</reference>